<dbReference type="RefSeq" id="WP_221407622.1">
    <property type="nucleotide sequence ID" value="NZ_FONY01000004.1"/>
</dbReference>
<reference evidence="2 3" key="1">
    <citation type="submission" date="2016-10" db="EMBL/GenBank/DDBJ databases">
        <authorList>
            <person name="de Groot N.N."/>
        </authorList>
    </citation>
    <scope>NUCLEOTIDE SEQUENCE [LARGE SCALE GENOMIC DNA]</scope>
    <source>
        <strain>GEY</strain>
        <strain evidence="3">DSM 9560</strain>
    </source>
</reference>
<organism evidence="2 3">
    <name type="scientific">Thermoflexibacter ruber</name>
    <dbReference type="NCBI Taxonomy" id="1003"/>
    <lineage>
        <taxon>Bacteria</taxon>
        <taxon>Pseudomonadati</taxon>
        <taxon>Bacteroidota</taxon>
        <taxon>Cytophagia</taxon>
        <taxon>Cytophagales</taxon>
        <taxon>Thermoflexibacteraceae</taxon>
        <taxon>Thermoflexibacter</taxon>
    </lineage>
</organism>
<dbReference type="Proteomes" id="UP000199513">
    <property type="component" value="Unassembled WGS sequence"/>
</dbReference>
<protein>
    <submittedName>
        <fullName evidence="2">Uncharacterized damage-inducible protein DinB (Forms a four-helix bundle)</fullName>
    </submittedName>
</protein>
<dbReference type="EMBL" id="FONY01000004">
    <property type="protein sequence ID" value="SFE63804.1"/>
    <property type="molecule type" value="Genomic_DNA"/>
</dbReference>
<evidence type="ECO:0000313" key="2">
    <source>
        <dbReference type="EMBL" id="SFE63804.1"/>
    </source>
</evidence>
<dbReference type="AlphaFoldDB" id="A0A1I2C676"/>
<dbReference type="Gene3D" id="1.20.120.450">
    <property type="entry name" value="dinb family like domain"/>
    <property type="match status" value="1"/>
</dbReference>
<feature type="domain" description="DinB-like" evidence="1">
    <location>
        <begin position="31"/>
        <end position="164"/>
    </location>
</feature>
<dbReference type="STRING" id="1003.SAMN04488541_1004103"/>
<sequence>MFIAKPLPSDYAAFYAGYISQVPEGDIISTLKTNQQATKALLGSLAEEKANFAYAPEKWTIKEVIGHIIDTERIFAYRFLRMYRGDATPLPSFEQDDYVKNANTHKRTLASLSQELYIVRESNLLMLSDLDESKLDFQGTMSDKKATPRALLYILAGHEAHHIKILKERYL</sequence>
<keyword evidence="3" id="KW-1185">Reference proteome</keyword>
<evidence type="ECO:0000259" key="1">
    <source>
        <dbReference type="Pfam" id="PF12867"/>
    </source>
</evidence>
<proteinExistence type="predicted"/>
<name>A0A1I2C676_9BACT</name>
<evidence type="ECO:0000313" key="3">
    <source>
        <dbReference type="Proteomes" id="UP000199513"/>
    </source>
</evidence>
<dbReference type="InterPro" id="IPR024775">
    <property type="entry name" value="DinB-like"/>
</dbReference>
<dbReference type="InterPro" id="IPR034660">
    <property type="entry name" value="DinB/YfiT-like"/>
</dbReference>
<gene>
    <name evidence="2" type="ORF">SAMN04488541_1004103</name>
</gene>
<dbReference type="Pfam" id="PF12867">
    <property type="entry name" value="DinB_2"/>
    <property type="match status" value="1"/>
</dbReference>
<accession>A0A1I2C676</accession>
<dbReference type="SUPFAM" id="SSF109854">
    <property type="entry name" value="DinB/YfiT-like putative metalloenzymes"/>
    <property type="match status" value="1"/>
</dbReference>